<evidence type="ECO:0000259" key="6">
    <source>
        <dbReference type="Pfam" id="PF03755"/>
    </source>
</evidence>
<evidence type="ECO:0000256" key="4">
    <source>
        <dbReference type="ARBA" id="ARBA00022801"/>
    </source>
</evidence>
<feature type="domain" description="Endoribonuclease YicC-like N-terminal" evidence="6">
    <location>
        <begin position="4"/>
        <end position="158"/>
    </location>
</feature>
<protein>
    <recommendedName>
        <fullName evidence="10">YicC family protein</fullName>
    </recommendedName>
</protein>
<comment type="similarity">
    <text evidence="5">Belongs to the YicC/YloC family.</text>
</comment>
<keyword evidence="4" id="KW-0378">Hydrolase</keyword>
<dbReference type="GO" id="GO:0004521">
    <property type="term" value="F:RNA endonuclease activity"/>
    <property type="evidence" value="ECO:0007669"/>
    <property type="project" value="InterPro"/>
</dbReference>
<reference evidence="9" key="1">
    <citation type="submission" date="2015-07" db="EMBL/GenBank/DDBJ databases">
        <authorList>
            <person name="Rodrigo-Torres Lidia"/>
            <person name="Arahal R.David."/>
        </authorList>
    </citation>
    <scope>NUCLEOTIDE SEQUENCE [LARGE SCALE GENOMIC DNA]</scope>
    <source>
        <strain evidence="9">CECT 4801</strain>
    </source>
</reference>
<feature type="domain" description="Endoribonuclease YicC-like C-terminal" evidence="7">
    <location>
        <begin position="184"/>
        <end position="297"/>
    </location>
</feature>
<dbReference type="Proteomes" id="UP000048926">
    <property type="component" value="Unassembled WGS sequence"/>
</dbReference>
<dbReference type="Pfam" id="PF08340">
    <property type="entry name" value="YicC-like_C"/>
    <property type="match status" value="1"/>
</dbReference>
<keyword evidence="2" id="KW-0540">Nuclease</keyword>
<comment type="cofactor">
    <cofactor evidence="1">
        <name>a divalent metal cation</name>
        <dbReference type="ChEBI" id="CHEBI:60240"/>
    </cofactor>
</comment>
<evidence type="ECO:0000313" key="8">
    <source>
        <dbReference type="EMBL" id="CTQ41781.1"/>
    </source>
</evidence>
<dbReference type="Pfam" id="PF03755">
    <property type="entry name" value="YicC-like_N"/>
    <property type="match status" value="1"/>
</dbReference>
<accession>A0A0M6XVC0</accession>
<dbReference type="InterPro" id="IPR013527">
    <property type="entry name" value="YicC-like_N"/>
</dbReference>
<evidence type="ECO:0008006" key="10">
    <source>
        <dbReference type="Google" id="ProtNLM"/>
    </source>
</evidence>
<name>A0A0M6XVC0_9HYPH</name>
<dbReference type="PANTHER" id="PTHR30636:SF3">
    <property type="entry name" value="UPF0701 PROTEIN YICC"/>
    <property type="match status" value="1"/>
</dbReference>
<dbReference type="GO" id="GO:0016787">
    <property type="term" value="F:hydrolase activity"/>
    <property type="evidence" value="ECO:0007669"/>
    <property type="project" value="UniProtKB-KW"/>
</dbReference>
<sequence length="297" mass="32841">MALASMTGFARALGESGPVRWTWELRSVNGKSLDLRIRIPTGLETLEPKIRERCGKLLRRGNVSVGLSMQRDQSEQQLQVNESALEAVLATIDLLKNRVPDLAPPSLDAILAQKGVFELKEPEEDEAVQAALHNTLLTTLDAALIDLVDMRHSEGQAIGKVVRDQIDRIAELTQAAEGLPARKPDAIKARLKRQLAELMDASDGQLDPQRVHQEAVFLATKADIREELDRLHAHVAAVRELMDTGGAIGRRLDFLAQEFNREANTLCSKSNDVDLTAIGLDLKSVIDQMREQIQNLE</sequence>
<dbReference type="STRING" id="187304.B0E33_00645"/>
<evidence type="ECO:0000259" key="7">
    <source>
        <dbReference type="Pfam" id="PF08340"/>
    </source>
</evidence>
<gene>
    <name evidence="8" type="ORF">LAL4801_00201</name>
</gene>
<evidence type="ECO:0000256" key="1">
    <source>
        <dbReference type="ARBA" id="ARBA00001968"/>
    </source>
</evidence>
<organism evidence="8 9">
    <name type="scientific">Roseibium aggregatum</name>
    <dbReference type="NCBI Taxonomy" id="187304"/>
    <lineage>
        <taxon>Bacteria</taxon>
        <taxon>Pseudomonadati</taxon>
        <taxon>Pseudomonadota</taxon>
        <taxon>Alphaproteobacteria</taxon>
        <taxon>Hyphomicrobiales</taxon>
        <taxon>Stappiaceae</taxon>
        <taxon>Roseibium</taxon>
    </lineage>
</organism>
<dbReference type="OrthoDB" id="9771229at2"/>
<dbReference type="PANTHER" id="PTHR30636">
    <property type="entry name" value="UPF0701 PROTEIN YICC"/>
    <property type="match status" value="1"/>
</dbReference>
<dbReference type="NCBIfam" id="TIGR00255">
    <property type="entry name" value="YicC/YloC family endoribonuclease"/>
    <property type="match status" value="1"/>
</dbReference>
<dbReference type="AlphaFoldDB" id="A0A0M6XVC0"/>
<keyword evidence="9" id="KW-1185">Reference proteome</keyword>
<evidence type="ECO:0000256" key="3">
    <source>
        <dbReference type="ARBA" id="ARBA00022759"/>
    </source>
</evidence>
<proteinExistence type="inferred from homology"/>
<dbReference type="InterPro" id="IPR005229">
    <property type="entry name" value="YicC/YloC-like"/>
</dbReference>
<evidence type="ECO:0000256" key="5">
    <source>
        <dbReference type="ARBA" id="ARBA00035648"/>
    </source>
</evidence>
<evidence type="ECO:0000313" key="9">
    <source>
        <dbReference type="Proteomes" id="UP000048926"/>
    </source>
</evidence>
<keyword evidence="3" id="KW-0255">Endonuclease</keyword>
<dbReference type="InterPro" id="IPR013551">
    <property type="entry name" value="YicC-like_C"/>
</dbReference>
<evidence type="ECO:0000256" key="2">
    <source>
        <dbReference type="ARBA" id="ARBA00022722"/>
    </source>
</evidence>
<dbReference type="RefSeq" id="WP_055653637.1">
    <property type="nucleotide sequence ID" value="NZ_CXST01000001.1"/>
</dbReference>
<dbReference type="EMBL" id="CXST01000001">
    <property type="protein sequence ID" value="CTQ41781.1"/>
    <property type="molecule type" value="Genomic_DNA"/>
</dbReference>